<dbReference type="EMBL" id="KV878336">
    <property type="protein sequence ID" value="OJJ51817.1"/>
    <property type="molecule type" value="Genomic_DNA"/>
</dbReference>
<proteinExistence type="predicted"/>
<dbReference type="Pfam" id="PF04082">
    <property type="entry name" value="Fungal_trans"/>
    <property type="match status" value="1"/>
</dbReference>
<dbReference type="CDD" id="cd12148">
    <property type="entry name" value="fungal_TF_MHR"/>
    <property type="match status" value="1"/>
</dbReference>
<keyword evidence="5" id="KW-1185">Reference proteome</keyword>
<reference evidence="5" key="1">
    <citation type="journal article" date="2017" name="Genome Biol.">
        <title>Comparative genomics reveals high biological diversity and specific adaptations in the industrially and medically important fungal genus Aspergillus.</title>
        <authorList>
            <person name="de Vries R.P."/>
            <person name="Riley R."/>
            <person name="Wiebenga A."/>
            <person name="Aguilar-Osorio G."/>
            <person name="Amillis S."/>
            <person name="Uchima C.A."/>
            <person name="Anderluh G."/>
            <person name="Asadollahi M."/>
            <person name="Askin M."/>
            <person name="Barry K."/>
            <person name="Battaglia E."/>
            <person name="Bayram O."/>
            <person name="Benocci T."/>
            <person name="Braus-Stromeyer S.A."/>
            <person name="Caldana C."/>
            <person name="Canovas D."/>
            <person name="Cerqueira G.C."/>
            <person name="Chen F."/>
            <person name="Chen W."/>
            <person name="Choi C."/>
            <person name="Clum A."/>
            <person name="Dos Santos R.A."/>
            <person name="Damasio A.R."/>
            <person name="Diallinas G."/>
            <person name="Emri T."/>
            <person name="Fekete E."/>
            <person name="Flipphi M."/>
            <person name="Freyberg S."/>
            <person name="Gallo A."/>
            <person name="Gournas C."/>
            <person name="Habgood R."/>
            <person name="Hainaut M."/>
            <person name="Harispe M.L."/>
            <person name="Henrissat B."/>
            <person name="Hilden K.S."/>
            <person name="Hope R."/>
            <person name="Hossain A."/>
            <person name="Karabika E."/>
            <person name="Karaffa L."/>
            <person name="Karanyi Z."/>
            <person name="Krasevec N."/>
            <person name="Kuo A."/>
            <person name="Kusch H."/>
            <person name="LaButti K."/>
            <person name="Lagendijk E.L."/>
            <person name="Lapidus A."/>
            <person name="Levasseur A."/>
            <person name="Lindquist E."/>
            <person name="Lipzen A."/>
            <person name="Logrieco A.F."/>
            <person name="MacCabe A."/>
            <person name="Maekelae M.R."/>
            <person name="Malavazi I."/>
            <person name="Melin P."/>
            <person name="Meyer V."/>
            <person name="Mielnichuk N."/>
            <person name="Miskei M."/>
            <person name="Molnar A.P."/>
            <person name="Mule G."/>
            <person name="Ngan C.Y."/>
            <person name="Orejas M."/>
            <person name="Orosz E."/>
            <person name="Ouedraogo J.P."/>
            <person name="Overkamp K.M."/>
            <person name="Park H.-S."/>
            <person name="Perrone G."/>
            <person name="Piumi F."/>
            <person name="Punt P.J."/>
            <person name="Ram A.F."/>
            <person name="Ramon A."/>
            <person name="Rauscher S."/>
            <person name="Record E."/>
            <person name="Riano-Pachon D.M."/>
            <person name="Robert V."/>
            <person name="Roehrig J."/>
            <person name="Ruller R."/>
            <person name="Salamov A."/>
            <person name="Salih N.S."/>
            <person name="Samson R.A."/>
            <person name="Sandor E."/>
            <person name="Sanguinetti M."/>
            <person name="Schuetze T."/>
            <person name="Sepcic K."/>
            <person name="Shelest E."/>
            <person name="Sherlock G."/>
            <person name="Sophianopoulou V."/>
            <person name="Squina F.M."/>
            <person name="Sun H."/>
            <person name="Susca A."/>
            <person name="Todd R.B."/>
            <person name="Tsang A."/>
            <person name="Unkles S.E."/>
            <person name="van de Wiele N."/>
            <person name="van Rossen-Uffink D."/>
            <person name="Oliveira J.V."/>
            <person name="Vesth T.C."/>
            <person name="Visser J."/>
            <person name="Yu J.-H."/>
            <person name="Zhou M."/>
            <person name="Andersen M.R."/>
            <person name="Archer D.B."/>
            <person name="Baker S.E."/>
            <person name="Benoit I."/>
            <person name="Brakhage A.A."/>
            <person name="Braus G.H."/>
            <person name="Fischer R."/>
            <person name="Frisvad J.C."/>
            <person name="Goldman G.H."/>
            <person name="Houbraken J."/>
            <person name="Oakley B."/>
            <person name="Pocsi I."/>
            <person name="Scazzocchio C."/>
            <person name="Seiboth B."/>
            <person name="vanKuyk P.A."/>
            <person name="Wortman J."/>
            <person name="Dyer P.S."/>
            <person name="Grigoriev I.V."/>
        </authorList>
    </citation>
    <scope>NUCLEOTIDE SEQUENCE [LARGE SCALE GENOMIC DNA]</scope>
    <source>
        <strain evidence="5">CBS 506.65</strain>
    </source>
</reference>
<dbReference type="GO" id="GO:0003677">
    <property type="term" value="F:DNA binding"/>
    <property type="evidence" value="ECO:0007669"/>
    <property type="project" value="InterPro"/>
</dbReference>
<dbReference type="AlphaFoldDB" id="A0A1L9SXF8"/>
<evidence type="ECO:0000256" key="1">
    <source>
        <dbReference type="ARBA" id="ARBA00023242"/>
    </source>
</evidence>
<dbReference type="STRING" id="1073090.A0A1L9SXF8"/>
<name>A0A1L9SXF8_9EURO</name>
<keyword evidence="1" id="KW-0539">Nucleus</keyword>
<dbReference type="OrthoDB" id="10067394at2759"/>
<feature type="domain" description="Xylanolytic transcriptional activator regulatory" evidence="3">
    <location>
        <begin position="83"/>
        <end position="304"/>
    </location>
</feature>
<dbReference type="VEuPathDB" id="FungiDB:ASPZODRAFT_127948"/>
<evidence type="ECO:0000313" key="4">
    <source>
        <dbReference type="EMBL" id="OJJ51817.1"/>
    </source>
</evidence>
<feature type="compositionally biased region" description="Low complexity" evidence="2">
    <location>
        <begin position="10"/>
        <end position="21"/>
    </location>
</feature>
<sequence>MPQAAEDVESTPISIPQSQSPLPSIPIPSIPLPSIPLPSVPIPSIPIPTIPPTTQYIESSSSDIVVPESNTTVIVPEGRLVRLYYENFHSAHPILIPAGLYDKTKAAACLHQVVTFIGSHYSLVMSNDTLHEATWLAVSSVEERTPATVQALLLYSIIMRARNEITRAESCLTQAIDIAVELGMHRDGFAVAAASSEHEAESLRRTWWELFIWEVQLATVQEGIPLRCSQLFSDVLLPCEETTYASPSSQTIPPPQSLASFRARIFTEEEEDEEGGESKEKKKSSRYSSFAYRIEAARILARVLVLNRLPETHQDHLQAVANALVSWMHHLPECKLDIVDMFGTIDEMLFQAHYTIRYAAMLLHLPRSNLRPRLPESPFAICPRTPVRLSPSLTRQVHDIKTVEASKQLSNLFSMRSGAQGTSPLAVCGLMLCGLVQLAAAERHGAECLDHHQNRLVLVLGYLRILRSKWALAHEAYARLRATAAQTAATATSEYSPFESRSTPTQANPLPLAEDEMNEAVSWSNLFSEYIDPTCGDSLSLYLNPERNYM</sequence>
<dbReference type="GeneID" id="34608343"/>
<feature type="region of interest" description="Disordered" evidence="2">
    <location>
        <begin position="1"/>
        <end position="21"/>
    </location>
</feature>
<dbReference type="GO" id="GO:0006351">
    <property type="term" value="P:DNA-templated transcription"/>
    <property type="evidence" value="ECO:0007669"/>
    <property type="project" value="InterPro"/>
</dbReference>
<gene>
    <name evidence="4" type="ORF">ASPZODRAFT_127948</name>
</gene>
<dbReference type="Proteomes" id="UP000184188">
    <property type="component" value="Unassembled WGS sequence"/>
</dbReference>
<evidence type="ECO:0000256" key="2">
    <source>
        <dbReference type="SAM" id="MobiDB-lite"/>
    </source>
</evidence>
<protein>
    <recommendedName>
        <fullName evidence="3">Xylanolytic transcriptional activator regulatory domain-containing protein</fullName>
    </recommendedName>
</protein>
<dbReference type="GO" id="GO:0008270">
    <property type="term" value="F:zinc ion binding"/>
    <property type="evidence" value="ECO:0007669"/>
    <property type="project" value="InterPro"/>
</dbReference>
<dbReference type="RefSeq" id="XP_022586327.1">
    <property type="nucleotide sequence ID" value="XM_022721878.1"/>
</dbReference>
<evidence type="ECO:0000313" key="5">
    <source>
        <dbReference type="Proteomes" id="UP000184188"/>
    </source>
</evidence>
<evidence type="ECO:0000259" key="3">
    <source>
        <dbReference type="Pfam" id="PF04082"/>
    </source>
</evidence>
<dbReference type="PANTHER" id="PTHR47431">
    <property type="entry name" value="ZN(II)2CYS6 TRANSCRIPTION FACTOR (EUROFUNG)-RELATED"/>
    <property type="match status" value="1"/>
</dbReference>
<accession>A0A1L9SXF8</accession>
<dbReference type="PANTHER" id="PTHR47431:SF2">
    <property type="entry name" value="ZN(II)2CYS6 TRANSCRIPTION FACTOR (EUROFUNG)"/>
    <property type="match status" value="1"/>
</dbReference>
<organism evidence="4 5">
    <name type="scientific">Penicilliopsis zonata CBS 506.65</name>
    <dbReference type="NCBI Taxonomy" id="1073090"/>
    <lineage>
        <taxon>Eukaryota</taxon>
        <taxon>Fungi</taxon>
        <taxon>Dikarya</taxon>
        <taxon>Ascomycota</taxon>
        <taxon>Pezizomycotina</taxon>
        <taxon>Eurotiomycetes</taxon>
        <taxon>Eurotiomycetidae</taxon>
        <taxon>Eurotiales</taxon>
        <taxon>Aspergillaceae</taxon>
        <taxon>Penicilliopsis</taxon>
    </lineage>
</organism>
<dbReference type="InterPro" id="IPR007219">
    <property type="entry name" value="XnlR_reg_dom"/>
</dbReference>